<accession>A0ABM8GMR9</accession>
<name>A0ABM8GMR9_9MICO</name>
<dbReference type="Proteomes" id="UP001321486">
    <property type="component" value="Chromosome"/>
</dbReference>
<organism evidence="1 2">
    <name type="scientific">Frondihabitans sucicola</name>
    <dbReference type="NCBI Taxonomy" id="1268041"/>
    <lineage>
        <taxon>Bacteria</taxon>
        <taxon>Bacillati</taxon>
        <taxon>Actinomycetota</taxon>
        <taxon>Actinomycetes</taxon>
        <taxon>Micrococcales</taxon>
        <taxon>Microbacteriaceae</taxon>
        <taxon>Frondihabitans</taxon>
    </lineage>
</organism>
<evidence type="ECO:0000313" key="1">
    <source>
        <dbReference type="EMBL" id="BDZ49715.1"/>
    </source>
</evidence>
<reference evidence="2" key="1">
    <citation type="journal article" date="2019" name="Int. J. Syst. Evol. Microbiol.">
        <title>The Global Catalogue of Microorganisms (GCM) 10K type strain sequencing project: providing services to taxonomists for standard genome sequencing and annotation.</title>
        <authorList>
            <consortium name="The Broad Institute Genomics Platform"/>
            <consortium name="The Broad Institute Genome Sequencing Center for Infectious Disease"/>
            <person name="Wu L."/>
            <person name="Ma J."/>
        </authorList>
    </citation>
    <scope>NUCLEOTIDE SEQUENCE [LARGE SCALE GENOMIC DNA]</scope>
    <source>
        <strain evidence="2">NBRC 108728</strain>
    </source>
</reference>
<gene>
    <name evidence="1" type="ORF">GCM10025867_19560</name>
</gene>
<protein>
    <submittedName>
        <fullName evidence="1">Uncharacterized protein</fullName>
    </submittedName>
</protein>
<proteinExistence type="predicted"/>
<evidence type="ECO:0000313" key="2">
    <source>
        <dbReference type="Proteomes" id="UP001321486"/>
    </source>
</evidence>
<dbReference type="EMBL" id="AP027732">
    <property type="protein sequence ID" value="BDZ49715.1"/>
    <property type="molecule type" value="Genomic_DNA"/>
</dbReference>
<keyword evidence="2" id="KW-1185">Reference proteome</keyword>
<sequence>MRLRVLRSPDWNVPPETIVFEYEGLRQDLVLAVLNGCNDLLDDIGEVRYFQEWGTRFPLAELRCLQRAAGLPVMAQRPPDPNATPPEPLRDEIAKRWEATLLRQTNPNKTSAWVEDQQRAGKHGEAITAGLRELAKLRDVPQEKTKEYQRAVQEYVVWVMRVAQRHDDDPVQWRGPAERLWESVRTRPASRKLSD</sequence>